<feature type="non-terminal residue" evidence="2">
    <location>
        <position position="1"/>
    </location>
</feature>
<name>A0A0F8WEE1_9ZZZZ</name>
<protein>
    <submittedName>
        <fullName evidence="2">Uncharacterized protein</fullName>
    </submittedName>
</protein>
<feature type="region of interest" description="Disordered" evidence="1">
    <location>
        <begin position="122"/>
        <end position="171"/>
    </location>
</feature>
<reference evidence="2" key="1">
    <citation type="journal article" date="2015" name="Nature">
        <title>Complex archaea that bridge the gap between prokaryotes and eukaryotes.</title>
        <authorList>
            <person name="Spang A."/>
            <person name="Saw J.H."/>
            <person name="Jorgensen S.L."/>
            <person name="Zaremba-Niedzwiedzka K."/>
            <person name="Martijn J."/>
            <person name="Lind A.E."/>
            <person name="van Eijk R."/>
            <person name="Schleper C."/>
            <person name="Guy L."/>
            <person name="Ettema T.J."/>
        </authorList>
    </citation>
    <scope>NUCLEOTIDE SEQUENCE</scope>
</reference>
<dbReference type="EMBL" id="LAZR01065591">
    <property type="protein sequence ID" value="KKK55242.1"/>
    <property type="molecule type" value="Genomic_DNA"/>
</dbReference>
<sequence>LKNTIERSTKAHFIDGNLDQGLIREELHGWVNEATNERMSDGNIIFHYQFAIDNFTADRNIETQRVCAHETPEGNIRVFYKMSLGLRAAIWQGSRWYVEEFMRNSGGLEPIEIPEQTDDLRLVTGGFGSSSFEGSTTGGETSGTGSGESSGGTGGTGGTGSGESSGAGVNP</sequence>
<proteinExistence type="predicted"/>
<evidence type="ECO:0000256" key="1">
    <source>
        <dbReference type="SAM" id="MobiDB-lite"/>
    </source>
</evidence>
<organism evidence="2">
    <name type="scientific">marine sediment metagenome</name>
    <dbReference type="NCBI Taxonomy" id="412755"/>
    <lineage>
        <taxon>unclassified sequences</taxon>
        <taxon>metagenomes</taxon>
        <taxon>ecological metagenomes</taxon>
    </lineage>
</organism>
<evidence type="ECO:0000313" key="2">
    <source>
        <dbReference type="EMBL" id="KKK55242.1"/>
    </source>
</evidence>
<feature type="compositionally biased region" description="Gly residues" evidence="1">
    <location>
        <begin position="136"/>
        <end position="165"/>
    </location>
</feature>
<gene>
    <name evidence="2" type="ORF">LCGC14_3076520</name>
</gene>
<comment type="caution">
    <text evidence="2">The sequence shown here is derived from an EMBL/GenBank/DDBJ whole genome shotgun (WGS) entry which is preliminary data.</text>
</comment>
<dbReference type="AlphaFoldDB" id="A0A0F8WEE1"/>
<accession>A0A0F8WEE1</accession>